<dbReference type="GO" id="GO:0016192">
    <property type="term" value="P:vesicle-mediated transport"/>
    <property type="evidence" value="ECO:0007669"/>
    <property type="project" value="TreeGrafter"/>
</dbReference>
<dbReference type="GO" id="GO:0005093">
    <property type="term" value="F:Rab GDP-dissociation inhibitor activity"/>
    <property type="evidence" value="ECO:0007669"/>
    <property type="project" value="InterPro"/>
</dbReference>
<dbReference type="GO" id="GO:0007264">
    <property type="term" value="P:small GTPase-mediated signal transduction"/>
    <property type="evidence" value="ECO:0007669"/>
    <property type="project" value="InterPro"/>
</dbReference>
<dbReference type="AlphaFoldDB" id="A0A830CD13"/>
<evidence type="ECO:0000313" key="3">
    <source>
        <dbReference type="Proteomes" id="UP000653305"/>
    </source>
</evidence>
<dbReference type="SUPFAM" id="SSF54373">
    <property type="entry name" value="FAD-linked reductases, C-terminal domain"/>
    <property type="match status" value="1"/>
</dbReference>
<evidence type="ECO:0000256" key="1">
    <source>
        <dbReference type="RuleBase" id="RU363124"/>
    </source>
</evidence>
<gene>
    <name evidence="2" type="ORF">PHJA_001566900</name>
</gene>
<dbReference type="Pfam" id="PF00996">
    <property type="entry name" value="GDI"/>
    <property type="match status" value="1"/>
</dbReference>
<reference evidence="2" key="1">
    <citation type="submission" date="2020-07" db="EMBL/GenBank/DDBJ databases">
        <title>Ethylene signaling mediates host invasion by parasitic plants.</title>
        <authorList>
            <person name="Yoshida S."/>
        </authorList>
    </citation>
    <scope>NUCLEOTIDE SEQUENCE</scope>
    <source>
        <strain evidence="2">Okayama</strain>
    </source>
</reference>
<organism evidence="2 3">
    <name type="scientific">Phtheirospermum japonicum</name>
    <dbReference type="NCBI Taxonomy" id="374723"/>
    <lineage>
        <taxon>Eukaryota</taxon>
        <taxon>Viridiplantae</taxon>
        <taxon>Streptophyta</taxon>
        <taxon>Embryophyta</taxon>
        <taxon>Tracheophyta</taxon>
        <taxon>Spermatophyta</taxon>
        <taxon>Magnoliopsida</taxon>
        <taxon>eudicotyledons</taxon>
        <taxon>Gunneridae</taxon>
        <taxon>Pentapetalae</taxon>
        <taxon>asterids</taxon>
        <taxon>lamiids</taxon>
        <taxon>Lamiales</taxon>
        <taxon>Orobanchaceae</taxon>
        <taxon>Orobanchaceae incertae sedis</taxon>
        <taxon>Phtheirospermum</taxon>
    </lineage>
</organism>
<dbReference type="PANTHER" id="PTHR11787">
    <property type="entry name" value="RAB GDP-DISSOCIATION INHIBITOR"/>
    <property type="match status" value="1"/>
</dbReference>
<dbReference type="OrthoDB" id="9446342at2759"/>
<proteinExistence type="inferred from homology"/>
<dbReference type="Proteomes" id="UP000653305">
    <property type="component" value="Unassembled WGS sequence"/>
</dbReference>
<accession>A0A830CD13</accession>
<sequence length="315" mass="35658">MNNKAIVDDWRIKLFLSLLWLVVFSLKQRGIASYLFDRVRQRDSLRNVLLSVYGNKESVDDDFVEVRVMRIADFDLAKIIFKANDGEESVIRVVGTYGIDSPKVRHYEGSKVVKAIAIMSHPIHNTNDFHSAQVILPQKKLGRKADMYLFCCSYSHNVAPKGKFIAFVSTEAETDHPESELKPGIDLLGPVDEIFFETYDRFEPVNEPSLENCFISTLFSTIGNLTLIDLPRLTKVIAQDIEVMVRSYVDKHTIGEKKTEQQKAACALVVYVPQRRPVGSHQCQMWVEYFPVGKALVVTNSIAEDHSAAPSFKGK</sequence>
<name>A0A830CD13_9LAMI</name>
<dbReference type="InterPro" id="IPR000806">
    <property type="entry name" value="RabGDI"/>
</dbReference>
<dbReference type="GO" id="GO:0015031">
    <property type="term" value="P:protein transport"/>
    <property type="evidence" value="ECO:0007669"/>
    <property type="project" value="InterPro"/>
</dbReference>
<protein>
    <recommendedName>
        <fullName evidence="1">Guanosine nucleotide diphosphate dissociation inhibitor</fullName>
    </recommendedName>
</protein>
<comment type="caution">
    <text evidence="2">The sequence shown here is derived from an EMBL/GenBank/DDBJ whole genome shotgun (WGS) entry which is preliminary data.</text>
</comment>
<keyword evidence="3" id="KW-1185">Reference proteome</keyword>
<dbReference type="PANTHER" id="PTHR11787:SF8">
    <property type="entry name" value="RAB GDP DISSOCIATION INHIBITOR"/>
    <property type="match status" value="1"/>
</dbReference>
<comment type="similarity">
    <text evidence="1">Belongs to the Rab GDI family.</text>
</comment>
<dbReference type="GO" id="GO:0005737">
    <property type="term" value="C:cytoplasm"/>
    <property type="evidence" value="ECO:0007669"/>
    <property type="project" value="TreeGrafter"/>
</dbReference>
<dbReference type="PRINTS" id="PR00892">
    <property type="entry name" value="RABGDI"/>
</dbReference>
<dbReference type="EMBL" id="BMAC01000341">
    <property type="protein sequence ID" value="GFP94224.1"/>
    <property type="molecule type" value="Genomic_DNA"/>
</dbReference>
<dbReference type="InterPro" id="IPR018203">
    <property type="entry name" value="GDP_dissociation_inhibitor"/>
</dbReference>
<evidence type="ECO:0000313" key="2">
    <source>
        <dbReference type="EMBL" id="GFP94224.1"/>
    </source>
</evidence>
<dbReference type="Gene3D" id="3.30.519.10">
    <property type="entry name" value="Guanine Nucleotide Dissociation Inhibitor, domain 2"/>
    <property type="match status" value="1"/>
</dbReference>